<evidence type="ECO:0000256" key="3">
    <source>
        <dbReference type="ARBA" id="ARBA00023237"/>
    </source>
</evidence>
<dbReference type="KEGG" id="epo:Epro_0108"/>
<dbReference type="InterPro" id="IPR006665">
    <property type="entry name" value="OmpA-like"/>
</dbReference>
<evidence type="ECO:0000256" key="1">
    <source>
        <dbReference type="ARBA" id="ARBA00004442"/>
    </source>
</evidence>
<dbReference type="SUPFAM" id="SSF103088">
    <property type="entry name" value="OmpA-like"/>
    <property type="match status" value="1"/>
</dbReference>
<organism evidence="6 7">
    <name type="scientific">Endomicrobium proavitum</name>
    <dbReference type="NCBI Taxonomy" id="1408281"/>
    <lineage>
        <taxon>Bacteria</taxon>
        <taxon>Pseudomonadati</taxon>
        <taxon>Elusimicrobiota</taxon>
        <taxon>Endomicrobiia</taxon>
        <taxon>Endomicrobiales</taxon>
        <taxon>Endomicrobiaceae</taxon>
        <taxon>Endomicrobium</taxon>
    </lineage>
</organism>
<evidence type="ECO:0000259" key="5">
    <source>
        <dbReference type="PROSITE" id="PS51123"/>
    </source>
</evidence>
<evidence type="ECO:0000256" key="2">
    <source>
        <dbReference type="ARBA" id="ARBA00023136"/>
    </source>
</evidence>
<feature type="domain" description="OmpA-like" evidence="5">
    <location>
        <begin position="53"/>
        <end position="168"/>
    </location>
</feature>
<dbReference type="AlphaFoldDB" id="A0A0G3WI02"/>
<dbReference type="Pfam" id="PF00691">
    <property type="entry name" value="OmpA"/>
    <property type="match status" value="1"/>
</dbReference>
<dbReference type="PANTHER" id="PTHR30329:SF21">
    <property type="entry name" value="LIPOPROTEIN YIAD-RELATED"/>
    <property type="match status" value="1"/>
</dbReference>
<dbReference type="EMBL" id="CP009498">
    <property type="protein sequence ID" value="AKL97487.1"/>
    <property type="molecule type" value="Genomic_DNA"/>
</dbReference>
<dbReference type="InterPro" id="IPR050330">
    <property type="entry name" value="Bact_OuterMem_StrucFunc"/>
</dbReference>
<dbReference type="GO" id="GO:0009279">
    <property type="term" value="C:cell outer membrane"/>
    <property type="evidence" value="ECO:0007669"/>
    <property type="project" value="UniProtKB-SubCell"/>
</dbReference>
<reference evidence="6 7" key="1">
    <citation type="submission" date="2014-09" db="EMBL/GenBank/DDBJ databases">
        <title>Complete genome sequence of Endomicrobium proavitum.</title>
        <authorList>
            <person name="Zheng H."/>
        </authorList>
    </citation>
    <scope>NUCLEOTIDE SEQUENCE [LARGE SCALE GENOMIC DNA]</scope>
    <source>
        <strain evidence="6 7">Rsa215</strain>
    </source>
</reference>
<dbReference type="InterPro" id="IPR006664">
    <property type="entry name" value="OMP_bac"/>
</dbReference>
<protein>
    <submittedName>
        <fullName evidence="6">OmpA family protein</fullName>
    </submittedName>
</protein>
<dbReference type="Proteomes" id="UP000035337">
    <property type="component" value="Chromosome"/>
</dbReference>
<gene>
    <name evidence="6" type="ORF">Epro_0108</name>
</gene>
<dbReference type="STRING" id="1408281.Epro_0108"/>
<dbReference type="PANTHER" id="PTHR30329">
    <property type="entry name" value="STATOR ELEMENT OF FLAGELLAR MOTOR COMPLEX"/>
    <property type="match status" value="1"/>
</dbReference>
<dbReference type="InterPro" id="IPR036737">
    <property type="entry name" value="OmpA-like_sf"/>
</dbReference>
<keyword evidence="7" id="KW-1185">Reference proteome</keyword>
<dbReference type="RefSeq" id="WP_052569614.1">
    <property type="nucleotide sequence ID" value="NZ_CP009498.1"/>
</dbReference>
<dbReference type="CDD" id="cd07185">
    <property type="entry name" value="OmpA_C-like"/>
    <property type="match status" value="1"/>
</dbReference>
<keyword evidence="2 4" id="KW-0472">Membrane</keyword>
<accession>A0A0G3WI02</accession>
<dbReference type="Gene3D" id="3.30.1330.60">
    <property type="entry name" value="OmpA-like domain"/>
    <property type="match status" value="1"/>
</dbReference>
<evidence type="ECO:0000313" key="7">
    <source>
        <dbReference type="Proteomes" id="UP000035337"/>
    </source>
</evidence>
<dbReference type="PRINTS" id="PR01021">
    <property type="entry name" value="OMPADOMAIN"/>
</dbReference>
<evidence type="ECO:0000256" key="4">
    <source>
        <dbReference type="PROSITE-ProRule" id="PRU00473"/>
    </source>
</evidence>
<dbReference type="OrthoDB" id="9782229at2"/>
<dbReference type="PROSITE" id="PS51123">
    <property type="entry name" value="OMPA_2"/>
    <property type="match status" value="1"/>
</dbReference>
<name>A0A0G3WI02_9BACT</name>
<comment type="subcellular location">
    <subcellularLocation>
        <location evidence="1">Cell outer membrane</location>
    </subcellularLocation>
</comment>
<proteinExistence type="predicted"/>
<evidence type="ECO:0000313" key="6">
    <source>
        <dbReference type="EMBL" id="AKL97487.1"/>
    </source>
</evidence>
<keyword evidence="3" id="KW-0998">Cell outer membrane</keyword>
<sequence length="168" mass="18640">MKKIITRLNGFIFALALICALLTVVCKLSFAGIAEKAQESKLQSVKIAQLSSGKPHIKPFNAGLMHFDTRKYNISPQTQAELKILVKEINQFEYDEIIVEGHTDFEGSGSGNIELSKNRAKAVYGELLKLGVPPAKIKYYGSSSYKPKAENYTTQGKAANRRVEIFVK</sequence>